<proteinExistence type="predicted"/>
<comment type="caution">
    <text evidence="2">The sequence shown here is derived from an EMBL/GenBank/DDBJ whole genome shotgun (WGS) entry which is preliminary data.</text>
</comment>
<accession>A0A8J4XX07</accession>
<dbReference type="OrthoDB" id="6402637at2759"/>
<dbReference type="AlphaFoldDB" id="A0A8J4XX07"/>
<keyword evidence="3" id="KW-1185">Reference proteome</keyword>
<name>A0A8J4XX07_CHIOP</name>
<dbReference type="EMBL" id="JACEEZ010020048">
    <property type="protein sequence ID" value="KAG0715062.1"/>
    <property type="molecule type" value="Genomic_DNA"/>
</dbReference>
<reference evidence="2" key="1">
    <citation type="submission" date="2020-07" db="EMBL/GenBank/DDBJ databases">
        <title>The High-quality genome of the commercially important snow crab, Chionoecetes opilio.</title>
        <authorList>
            <person name="Jeong J.-H."/>
            <person name="Ryu S."/>
        </authorList>
    </citation>
    <scope>NUCLEOTIDE SEQUENCE</scope>
    <source>
        <strain evidence="2">MADBK_172401_WGS</strain>
        <tissue evidence="2">Digestive gland</tissue>
    </source>
</reference>
<gene>
    <name evidence="2" type="ORF">GWK47_012778</name>
</gene>
<evidence type="ECO:0000313" key="3">
    <source>
        <dbReference type="Proteomes" id="UP000770661"/>
    </source>
</evidence>
<dbReference type="Proteomes" id="UP000770661">
    <property type="component" value="Unassembled WGS sequence"/>
</dbReference>
<protein>
    <submittedName>
        <fullName evidence="2">Uncharacterized protein</fullName>
    </submittedName>
</protein>
<organism evidence="2 3">
    <name type="scientific">Chionoecetes opilio</name>
    <name type="common">Atlantic snow crab</name>
    <name type="synonym">Cancer opilio</name>
    <dbReference type="NCBI Taxonomy" id="41210"/>
    <lineage>
        <taxon>Eukaryota</taxon>
        <taxon>Metazoa</taxon>
        <taxon>Ecdysozoa</taxon>
        <taxon>Arthropoda</taxon>
        <taxon>Crustacea</taxon>
        <taxon>Multicrustacea</taxon>
        <taxon>Malacostraca</taxon>
        <taxon>Eumalacostraca</taxon>
        <taxon>Eucarida</taxon>
        <taxon>Decapoda</taxon>
        <taxon>Pleocyemata</taxon>
        <taxon>Brachyura</taxon>
        <taxon>Eubrachyura</taxon>
        <taxon>Majoidea</taxon>
        <taxon>Majidae</taxon>
        <taxon>Chionoecetes</taxon>
    </lineage>
</organism>
<evidence type="ECO:0000313" key="2">
    <source>
        <dbReference type="EMBL" id="KAG0715062.1"/>
    </source>
</evidence>
<sequence length="139" mass="14641">MAYSSPGALADVEAALALTDVDAMSEKNWPPPALHTHQGSTSATAAATPGLPHPYPVTPTSTSTKRPIDHASDTSGELRLPLQRPPGTTRLLSTPRFLPTPALASILRGHLPSLHMSLQPLPQGLNISSSSSERTRLLI</sequence>
<evidence type="ECO:0000256" key="1">
    <source>
        <dbReference type="SAM" id="MobiDB-lite"/>
    </source>
</evidence>
<feature type="region of interest" description="Disordered" evidence="1">
    <location>
        <begin position="25"/>
        <end position="95"/>
    </location>
</feature>